<evidence type="ECO:0000313" key="5">
    <source>
        <dbReference type="EMBL" id="ETO69384.1"/>
    </source>
</evidence>
<dbReference type="AlphaFoldDB" id="A0A080ZRX3"/>
<evidence type="ECO:0000313" key="6">
    <source>
        <dbReference type="Proteomes" id="UP000028582"/>
    </source>
</evidence>
<dbReference type="InterPro" id="IPR007527">
    <property type="entry name" value="Znf_SWIM"/>
</dbReference>
<accession>A0A080ZRX3</accession>
<dbReference type="GO" id="GO:0008270">
    <property type="term" value="F:zinc ion binding"/>
    <property type="evidence" value="ECO:0007669"/>
    <property type="project" value="UniProtKB-KW"/>
</dbReference>
<dbReference type="EMBL" id="ANJA01002555">
    <property type="protein sequence ID" value="ETO69384.1"/>
    <property type="molecule type" value="Genomic_DNA"/>
</dbReference>
<keyword evidence="3" id="KW-1133">Transmembrane helix</keyword>
<keyword evidence="1" id="KW-0862">Zinc</keyword>
<sequence length="313" mass="35004">NGYNSIFIYVTLPDHKNNFGLWQNQFLKPGARKPKVLSRLVRIGVLEATLGALERWSVGSSSVPGFLPTQQLIESHHRVIKVIVTDYKKTPTIPVLNSVLPRVLLYDATNLSSGNQGHCAEGPLPLKAVMKAKDFLIDPQNHRIVTTKPTQRPARKVFNSTKSMVANPAVFTSINYIMYVLFLMTCCFLYDKFQRSLRGGLGGEVPILDIQFTFLSLYQVTLHEHHLAQMGDLPLQSMWRSPKIVSVRKAMSCTCKSYKHSGWVCSHVIASLHLLDKLNIERALETMPMRGPPGRLKSTRGGLNQTAHAMSIA</sequence>
<protein>
    <recommendedName>
        <fullName evidence="4">SWIM-type domain-containing protein</fullName>
    </recommendedName>
</protein>
<keyword evidence="3" id="KW-0472">Membrane</keyword>
<organism evidence="5 6">
    <name type="scientific">Phytophthora nicotianae P1976</name>
    <dbReference type="NCBI Taxonomy" id="1317066"/>
    <lineage>
        <taxon>Eukaryota</taxon>
        <taxon>Sar</taxon>
        <taxon>Stramenopiles</taxon>
        <taxon>Oomycota</taxon>
        <taxon>Peronosporomycetes</taxon>
        <taxon>Peronosporales</taxon>
        <taxon>Peronosporaceae</taxon>
        <taxon>Phytophthora</taxon>
    </lineage>
</organism>
<feature type="non-terminal residue" evidence="5">
    <location>
        <position position="1"/>
    </location>
</feature>
<reference evidence="5 6" key="1">
    <citation type="submission" date="2013-11" db="EMBL/GenBank/DDBJ databases">
        <title>The Genome Sequence of Phytophthora parasitica P1976.</title>
        <authorList>
            <consortium name="The Broad Institute Genomics Platform"/>
            <person name="Russ C."/>
            <person name="Tyler B."/>
            <person name="Panabieres F."/>
            <person name="Shan W."/>
            <person name="Tripathy S."/>
            <person name="Grunwald N."/>
            <person name="Machado M."/>
            <person name="Johnson C.S."/>
            <person name="Walker B."/>
            <person name="Young S."/>
            <person name="Zeng Q."/>
            <person name="Gargeya S."/>
            <person name="Fitzgerald M."/>
            <person name="Haas B."/>
            <person name="Abouelleil A."/>
            <person name="Allen A.W."/>
            <person name="Alvarado L."/>
            <person name="Arachchi H.M."/>
            <person name="Berlin A.M."/>
            <person name="Chapman S.B."/>
            <person name="Gainer-Dewar J."/>
            <person name="Goldberg J."/>
            <person name="Griggs A."/>
            <person name="Gujja S."/>
            <person name="Hansen M."/>
            <person name="Howarth C."/>
            <person name="Imamovic A."/>
            <person name="Ireland A."/>
            <person name="Larimer J."/>
            <person name="McCowan C."/>
            <person name="Murphy C."/>
            <person name="Pearson M."/>
            <person name="Poon T.W."/>
            <person name="Priest M."/>
            <person name="Roberts A."/>
            <person name="Saif S."/>
            <person name="Shea T."/>
            <person name="Sisk P."/>
            <person name="Sykes S."/>
            <person name="Wortman J."/>
            <person name="Nusbaum C."/>
            <person name="Birren B."/>
        </authorList>
    </citation>
    <scope>NUCLEOTIDE SEQUENCE [LARGE SCALE GENOMIC DNA]</scope>
    <source>
        <strain evidence="5 6">P1976</strain>
    </source>
</reference>
<evidence type="ECO:0000259" key="4">
    <source>
        <dbReference type="PROSITE" id="PS50966"/>
    </source>
</evidence>
<comment type="caution">
    <text evidence="5">The sequence shown here is derived from an EMBL/GenBank/DDBJ whole genome shotgun (WGS) entry which is preliminary data.</text>
</comment>
<name>A0A080ZRX3_PHYNI</name>
<dbReference type="Proteomes" id="UP000028582">
    <property type="component" value="Unassembled WGS sequence"/>
</dbReference>
<feature type="domain" description="SWIM-type" evidence="4">
    <location>
        <begin position="243"/>
        <end position="276"/>
    </location>
</feature>
<gene>
    <name evidence="5" type="ORF">F444_14019</name>
</gene>
<evidence type="ECO:0000256" key="2">
    <source>
        <dbReference type="SAM" id="MobiDB-lite"/>
    </source>
</evidence>
<proteinExistence type="predicted"/>
<dbReference type="Pfam" id="PF04434">
    <property type="entry name" value="SWIM"/>
    <property type="match status" value="1"/>
</dbReference>
<dbReference type="OrthoDB" id="142850at2759"/>
<dbReference type="PROSITE" id="PS50966">
    <property type="entry name" value="ZF_SWIM"/>
    <property type="match status" value="1"/>
</dbReference>
<keyword evidence="3" id="KW-0812">Transmembrane</keyword>
<feature type="region of interest" description="Disordered" evidence="2">
    <location>
        <begin position="289"/>
        <end position="313"/>
    </location>
</feature>
<keyword evidence="1" id="KW-0479">Metal-binding</keyword>
<feature type="transmembrane region" description="Helical" evidence="3">
    <location>
        <begin position="169"/>
        <end position="190"/>
    </location>
</feature>
<evidence type="ECO:0000256" key="1">
    <source>
        <dbReference type="PROSITE-ProRule" id="PRU00325"/>
    </source>
</evidence>
<feature type="compositionally biased region" description="Polar residues" evidence="2">
    <location>
        <begin position="301"/>
        <end position="313"/>
    </location>
</feature>
<evidence type="ECO:0000256" key="3">
    <source>
        <dbReference type="SAM" id="Phobius"/>
    </source>
</evidence>
<keyword evidence="1" id="KW-0863">Zinc-finger</keyword>